<dbReference type="AlphaFoldDB" id="A0A0D3K593"/>
<feature type="region of interest" description="Disordered" evidence="10">
    <location>
        <begin position="532"/>
        <end position="608"/>
    </location>
</feature>
<evidence type="ECO:0000256" key="2">
    <source>
        <dbReference type="ARBA" id="ARBA00022448"/>
    </source>
</evidence>
<feature type="compositionally biased region" description="Basic residues" evidence="10">
    <location>
        <begin position="543"/>
        <end position="552"/>
    </location>
</feature>
<sequence>MRPFNDCGWTQRSRLRSSIELLRPRAPHHLLGRAPLLSGAGCGVAGCRRRTPTALAPTLSLAAPSSSFAAGPELSVFELCADGRVTPYQSTLTSMHTRLGVRLSARDVRLLRSSTPVLAVRPGFVLFDLGEAKGVLLHDRVVMVGSDRQKVRTIGEEVQHRLDALSRADGAEEYPFEAVYELSFTLLEHPTRAEAPRGRREASATRHGQRSRAAPVRVGAALGQLLPLQISLNDLRTRARRLTEILQEDELAGMCLSLLERRKQSVPPAGIATAAATAASSTAADVSAAAAIGAGGAADGGAAAVAREGRDADTESEAEAEAEAAAAALLEAEEEEAEAEAEVVETLLDVYLARLEALNDRVERLAANIETTQGVLELTLDNERNRIARRPSRPRGHAGLRRGVGRGSRVLSPPRRLELLLSMAGLAVGASAAVSGFFGMNLVSGLEAAARGFLTTVVCSLGLSASIFAACWRRFRSVSREQRSRLNDVQALKSVLASLDTVGLLLRSRPPLPADPSRLKFELQSLLASSGLPRFGAPPARAPRPHPRRCSRRTVPARASGLPQERRSSRCSARSSPDSARRKRRTRPATWTQCRGRSGRGARRPSGAVRLRRLPQTTEVKGQRESLQRCPREWHC</sequence>
<dbReference type="KEGG" id="ehx:EMIHUDRAFT_449595"/>
<dbReference type="InterPro" id="IPR039204">
    <property type="entry name" value="MRS2-like"/>
</dbReference>
<feature type="coiled-coil region" evidence="9">
    <location>
        <begin position="315"/>
        <end position="375"/>
    </location>
</feature>
<feature type="transmembrane region" description="Helical" evidence="11">
    <location>
        <begin position="452"/>
        <end position="475"/>
    </location>
</feature>
<dbReference type="PANTHER" id="PTHR13890">
    <property type="entry name" value="RNA SPLICING PROTEIN MRS2, MITOCHONDRIAL"/>
    <property type="match status" value="1"/>
</dbReference>
<keyword evidence="8 11" id="KW-0472">Membrane</keyword>
<dbReference type="HOGENOM" id="CLU_430513_0_0_1"/>
<evidence type="ECO:0000256" key="11">
    <source>
        <dbReference type="SAM" id="Phobius"/>
    </source>
</evidence>
<keyword evidence="4" id="KW-0460">Magnesium</keyword>
<reference evidence="12" key="2">
    <citation type="submission" date="2024-10" db="UniProtKB">
        <authorList>
            <consortium name="EnsemblProtists"/>
        </authorList>
    </citation>
    <scope>IDENTIFICATION</scope>
</reference>
<keyword evidence="13" id="KW-1185">Reference proteome</keyword>
<evidence type="ECO:0000256" key="5">
    <source>
        <dbReference type="ARBA" id="ARBA00022946"/>
    </source>
</evidence>
<feature type="compositionally biased region" description="Basic and acidic residues" evidence="10">
    <location>
        <begin position="191"/>
        <end position="204"/>
    </location>
</feature>
<evidence type="ECO:0000313" key="12">
    <source>
        <dbReference type="EnsemblProtists" id="EOD30928"/>
    </source>
</evidence>
<organism evidence="12 13">
    <name type="scientific">Emiliania huxleyi (strain CCMP1516)</name>
    <dbReference type="NCBI Taxonomy" id="280463"/>
    <lineage>
        <taxon>Eukaryota</taxon>
        <taxon>Haptista</taxon>
        <taxon>Haptophyta</taxon>
        <taxon>Prymnesiophyceae</taxon>
        <taxon>Isochrysidales</taxon>
        <taxon>Noelaerhabdaceae</taxon>
        <taxon>Emiliania</taxon>
    </lineage>
</organism>
<keyword evidence="2" id="KW-0813">Transport</keyword>
<dbReference type="RefSeq" id="XP_005783357.1">
    <property type="nucleotide sequence ID" value="XM_005783300.1"/>
</dbReference>
<proteinExistence type="predicted"/>
<evidence type="ECO:0000256" key="3">
    <source>
        <dbReference type="ARBA" id="ARBA00022692"/>
    </source>
</evidence>
<feature type="region of interest" description="Disordered" evidence="10">
    <location>
        <begin position="191"/>
        <end position="213"/>
    </location>
</feature>
<keyword evidence="6 11" id="KW-1133">Transmembrane helix</keyword>
<dbReference type="PANTHER" id="PTHR13890:SF0">
    <property type="entry name" value="MAGNESIUM TRANSPORTER MRS2 HOMOLOG, MITOCHONDRIAL"/>
    <property type="match status" value="1"/>
</dbReference>
<evidence type="ECO:0000256" key="4">
    <source>
        <dbReference type="ARBA" id="ARBA00022842"/>
    </source>
</evidence>
<dbReference type="Gene3D" id="1.20.58.340">
    <property type="entry name" value="Magnesium transport protein CorA, transmembrane region"/>
    <property type="match status" value="1"/>
</dbReference>
<reference evidence="13" key="1">
    <citation type="journal article" date="2013" name="Nature">
        <title>Pan genome of the phytoplankton Emiliania underpins its global distribution.</title>
        <authorList>
            <person name="Read B.A."/>
            <person name="Kegel J."/>
            <person name="Klute M.J."/>
            <person name="Kuo A."/>
            <person name="Lefebvre S.C."/>
            <person name="Maumus F."/>
            <person name="Mayer C."/>
            <person name="Miller J."/>
            <person name="Monier A."/>
            <person name="Salamov A."/>
            <person name="Young J."/>
            <person name="Aguilar M."/>
            <person name="Claverie J.M."/>
            <person name="Frickenhaus S."/>
            <person name="Gonzalez K."/>
            <person name="Herman E.K."/>
            <person name="Lin Y.C."/>
            <person name="Napier J."/>
            <person name="Ogata H."/>
            <person name="Sarno A.F."/>
            <person name="Shmutz J."/>
            <person name="Schroeder D."/>
            <person name="de Vargas C."/>
            <person name="Verret F."/>
            <person name="von Dassow P."/>
            <person name="Valentin K."/>
            <person name="Van de Peer Y."/>
            <person name="Wheeler G."/>
            <person name="Dacks J.B."/>
            <person name="Delwiche C.F."/>
            <person name="Dyhrman S.T."/>
            <person name="Glockner G."/>
            <person name="John U."/>
            <person name="Richards T."/>
            <person name="Worden A.Z."/>
            <person name="Zhang X."/>
            <person name="Grigoriev I.V."/>
            <person name="Allen A.E."/>
            <person name="Bidle K."/>
            <person name="Borodovsky M."/>
            <person name="Bowler C."/>
            <person name="Brownlee C."/>
            <person name="Cock J.M."/>
            <person name="Elias M."/>
            <person name="Gladyshev V.N."/>
            <person name="Groth M."/>
            <person name="Guda C."/>
            <person name="Hadaegh A."/>
            <person name="Iglesias-Rodriguez M.D."/>
            <person name="Jenkins J."/>
            <person name="Jones B.M."/>
            <person name="Lawson T."/>
            <person name="Leese F."/>
            <person name="Lindquist E."/>
            <person name="Lobanov A."/>
            <person name="Lomsadze A."/>
            <person name="Malik S.B."/>
            <person name="Marsh M.E."/>
            <person name="Mackinder L."/>
            <person name="Mock T."/>
            <person name="Mueller-Roeber B."/>
            <person name="Pagarete A."/>
            <person name="Parker M."/>
            <person name="Probert I."/>
            <person name="Quesneville H."/>
            <person name="Raines C."/>
            <person name="Rensing S.A."/>
            <person name="Riano-Pachon D.M."/>
            <person name="Richier S."/>
            <person name="Rokitta S."/>
            <person name="Shiraiwa Y."/>
            <person name="Soanes D.M."/>
            <person name="van der Giezen M."/>
            <person name="Wahlund T.M."/>
            <person name="Williams B."/>
            <person name="Wilson W."/>
            <person name="Wolfe G."/>
            <person name="Wurch L.L."/>
        </authorList>
    </citation>
    <scope>NUCLEOTIDE SEQUENCE</scope>
</reference>
<dbReference type="Proteomes" id="UP000013827">
    <property type="component" value="Unassembled WGS sequence"/>
</dbReference>
<evidence type="ECO:0000256" key="7">
    <source>
        <dbReference type="ARBA" id="ARBA00023065"/>
    </source>
</evidence>
<dbReference type="STRING" id="2903.R1D6F0"/>
<evidence type="ECO:0000256" key="10">
    <source>
        <dbReference type="SAM" id="MobiDB-lite"/>
    </source>
</evidence>
<keyword evidence="5" id="KW-0809">Transit peptide</keyword>
<dbReference type="EnsemblProtists" id="EOD30928">
    <property type="protein sequence ID" value="EOD30928"/>
    <property type="gene ID" value="EMIHUDRAFT_449595"/>
</dbReference>
<keyword evidence="9" id="KW-0175">Coiled coil</keyword>
<evidence type="ECO:0000313" key="13">
    <source>
        <dbReference type="Proteomes" id="UP000013827"/>
    </source>
</evidence>
<keyword evidence="3 11" id="KW-0812">Transmembrane</keyword>
<comment type="subcellular location">
    <subcellularLocation>
        <location evidence="1">Membrane</location>
        <topology evidence="1">Multi-pass membrane protein</topology>
    </subcellularLocation>
</comment>
<name>A0A0D3K593_EMIH1</name>
<evidence type="ECO:0000256" key="6">
    <source>
        <dbReference type="ARBA" id="ARBA00022989"/>
    </source>
</evidence>
<protein>
    <recommendedName>
        <fullName evidence="14">Magnesium transporter</fullName>
    </recommendedName>
</protein>
<dbReference type="GeneID" id="17276200"/>
<dbReference type="PaxDb" id="2903-EOD30928"/>
<dbReference type="GO" id="GO:0016020">
    <property type="term" value="C:membrane"/>
    <property type="evidence" value="ECO:0007669"/>
    <property type="project" value="UniProtKB-SubCell"/>
</dbReference>
<feature type="transmembrane region" description="Helical" evidence="11">
    <location>
        <begin position="419"/>
        <end position="440"/>
    </location>
</feature>
<keyword evidence="7" id="KW-0406">Ion transport</keyword>
<evidence type="ECO:0008006" key="14">
    <source>
        <dbReference type="Google" id="ProtNLM"/>
    </source>
</evidence>
<evidence type="ECO:0000256" key="8">
    <source>
        <dbReference type="ARBA" id="ARBA00023136"/>
    </source>
</evidence>
<dbReference type="GO" id="GO:0015095">
    <property type="term" value="F:magnesium ion transmembrane transporter activity"/>
    <property type="evidence" value="ECO:0007669"/>
    <property type="project" value="TreeGrafter"/>
</dbReference>
<accession>A0A0D3K593</accession>
<evidence type="ECO:0000256" key="1">
    <source>
        <dbReference type="ARBA" id="ARBA00004141"/>
    </source>
</evidence>
<evidence type="ECO:0000256" key="9">
    <source>
        <dbReference type="SAM" id="Coils"/>
    </source>
</evidence>